<evidence type="ECO:0000313" key="3">
    <source>
        <dbReference type="Proteomes" id="UP000663586"/>
    </source>
</evidence>
<organism evidence="2 3">
    <name type="scientific">Natranaeroarchaeum sulfidigenes</name>
    <dbReference type="NCBI Taxonomy" id="2784880"/>
    <lineage>
        <taxon>Archaea</taxon>
        <taxon>Methanobacteriati</taxon>
        <taxon>Methanobacteriota</taxon>
        <taxon>Stenosarchaea group</taxon>
        <taxon>Halobacteria</taxon>
        <taxon>Halobacteriales</taxon>
        <taxon>Natronoarchaeaceae</taxon>
        <taxon>Natranaeroarchaeum</taxon>
    </lineage>
</organism>
<evidence type="ECO:0000313" key="2">
    <source>
        <dbReference type="EMBL" id="QSG03744.1"/>
    </source>
</evidence>
<dbReference type="RefSeq" id="WP_238477790.1">
    <property type="nucleotide sequence ID" value="NZ_CP064786.1"/>
</dbReference>
<evidence type="ECO:0000256" key="1">
    <source>
        <dbReference type="SAM" id="MobiDB-lite"/>
    </source>
</evidence>
<feature type="compositionally biased region" description="Polar residues" evidence="1">
    <location>
        <begin position="84"/>
        <end position="96"/>
    </location>
</feature>
<dbReference type="KEGG" id="hara:AArcS_2548"/>
<reference evidence="2" key="1">
    <citation type="submission" date="2020-11" db="EMBL/GenBank/DDBJ databases">
        <title>Carbohydrate-dependent, anaerobic sulfur respiration: A novel catabolism in halophilic archaea.</title>
        <authorList>
            <person name="Sorokin D.Y."/>
            <person name="Messina E."/>
            <person name="Smedile F."/>
            <person name="La Cono V."/>
            <person name="Hallsworth J.E."/>
            <person name="Yakimov M.M."/>
        </authorList>
    </citation>
    <scope>NUCLEOTIDE SEQUENCE</scope>
    <source>
        <strain evidence="2">AArc-S</strain>
    </source>
</reference>
<accession>A0A897MT83</accession>
<dbReference type="Proteomes" id="UP000663586">
    <property type="component" value="Chromosome"/>
</dbReference>
<name>A0A897MT83_9EURY</name>
<dbReference type="GeneID" id="70685930"/>
<feature type="region of interest" description="Disordered" evidence="1">
    <location>
        <begin position="60"/>
        <end position="183"/>
    </location>
</feature>
<dbReference type="AlphaFoldDB" id="A0A897MT83"/>
<proteinExistence type="predicted"/>
<feature type="compositionally biased region" description="Low complexity" evidence="1">
    <location>
        <begin position="145"/>
        <end position="156"/>
    </location>
</feature>
<gene>
    <name evidence="2" type="ORF">AArcS_2548</name>
</gene>
<feature type="compositionally biased region" description="Basic and acidic residues" evidence="1">
    <location>
        <begin position="114"/>
        <end position="131"/>
    </location>
</feature>
<sequence length="242" mass="26273">MTEFDACYFCGVAVDAPVAEYDVVPAAVGNKHGPIASLCPSCKGKLEKVLEPTVRRLDTTEENAAVTLEPITEEDDAQAESGADSRSATPTRTTESTPDERPEKTGGDPAPGRDAFDDGIKVEPADGAHDDEQAENSDEQSGKQSASTNSTASADAEVNTRETRDTDDADPDAPERPETETYNRVVRLLQNREFPVDRSEFETLASSAYDVSPAECERVIEYAIYRDELDEHDGLLQKPNSE</sequence>
<dbReference type="EMBL" id="CP064786">
    <property type="protein sequence ID" value="QSG03744.1"/>
    <property type="molecule type" value="Genomic_DNA"/>
</dbReference>
<keyword evidence="3" id="KW-1185">Reference proteome</keyword>
<protein>
    <submittedName>
        <fullName evidence="2">HNH/McrA nuclease domain containing protein</fullName>
    </submittedName>
</protein>